<sequence>MFIDILMNTVILTPFLNSQYCQKKYFMKLYMYPVAVYMMWQLTFQSRGLAVENDEIRRI</sequence>
<keyword evidence="2" id="KW-1185">Reference proteome</keyword>
<gene>
    <name evidence="1" type="ORF">T4B_5732</name>
</gene>
<dbReference type="AlphaFoldDB" id="A0A0V1IW86"/>
<evidence type="ECO:0000313" key="2">
    <source>
        <dbReference type="Proteomes" id="UP000054805"/>
    </source>
</evidence>
<proteinExistence type="predicted"/>
<dbReference type="Proteomes" id="UP000054805">
    <property type="component" value="Unassembled WGS sequence"/>
</dbReference>
<name>A0A0V1IW86_TRIPS</name>
<dbReference type="EMBL" id="JYDS01000077">
    <property type="protein sequence ID" value="KRZ27026.1"/>
    <property type="molecule type" value="Genomic_DNA"/>
</dbReference>
<reference evidence="1 2" key="1">
    <citation type="submission" date="2015-01" db="EMBL/GenBank/DDBJ databases">
        <title>Evolution of Trichinella species and genotypes.</title>
        <authorList>
            <person name="Korhonen P.K."/>
            <person name="Edoardo P."/>
            <person name="Giuseppe L.R."/>
            <person name="Gasser R.B."/>
        </authorList>
    </citation>
    <scope>NUCLEOTIDE SEQUENCE [LARGE SCALE GENOMIC DNA]</scope>
    <source>
        <strain evidence="1">ISS588</strain>
    </source>
</reference>
<comment type="caution">
    <text evidence="1">The sequence shown here is derived from an EMBL/GenBank/DDBJ whole genome shotgun (WGS) entry which is preliminary data.</text>
</comment>
<protein>
    <submittedName>
        <fullName evidence="1">Uncharacterized protein</fullName>
    </submittedName>
</protein>
<evidence type="ECO:0000313" key="1">
    <source>
        <dbReference type="EMBL" id="KRZ27026.1"/>
    </source>
</evidence>
<organism evidence="1 2">
    <name type="scientific">Trichinella pseudospiralis</name>
    <name type="common">Parasitic roundworm</name>
    <dbReference type="NCBI Taxonomy" id="6337"/>
    <lineage>
        <taxon>Eukaryota</taxon>
        <taxon>Metazoa</taxon>
        <taxon>Ecdysozoa</taxon>
        <taxon>Nematoda</taxon>
        <taxon>Enoplea</taxon>
        <taxon>Dorylaimia</taxon>
        <taxon>Trichinellida</taxon>
        <taxon>Trichinellidae</taxon>
        <taxon>Trichinella</taxon>
    </lineage>
</organism>
<accession>A0A0V1IW86</accession>